<name>A0A0D2DBH7_9EURO</name>
<dbReference type="PANTHER" id="PTHR12121:SF36">
    <property type="entry name" value="ENDONUCLEASE_EXONUCLEASE_PHOSPHATASE DOMAIN-CONTAINING PROTEIN"/>
    <property type="match status" value="1"/>
</dbReference>
<dbReference type="InterPro" id="IPR036691">
    <property type="entry name" value="Endo/exonu/phosph_ase_sf"/>
</dbReference>
<dbReference type="RefSeq" id="XP_013320236.1">
    <property type="nucleotide sequence ID" value="XM_013464782.1"/>
</dbReference>
<organism evidence="1 2">
    <name type="scientific">Exophiala xenobiotica</name>
    <dbReference type="NCBI Taxonomy" id="348802"/>
    <lineage>
        <taxon>Eukaryota</taxon>
        <taxon>Fungi</taxon>
        <taxon>Dikarya</taxon>
        <taxon>Ascomycota</taxon>
        <taxon>Pezizomycotina</taxon>
        <taxon>Eurotiomycetes</taxon>
        <taxon>Chaetothyriomycetidae</taxon>
        <taxon>Chaetothyriales</taxon>
        <taxon>Herpotrichiellaceae</taxon>
        <taxon>Exophiala</taxon>
    </lineage>
</organism>
<dbReference type="SUPFAM" id="SSF56219">
    <property type="entry name" value="DNase I-like"/>
    <property type="match status" value="1"/>
</dbReference>
<evidence type="ECO:0000313" key="1">
    <source>
        <dbReference type="EMBL" id="KIW59652.1"/>
    </source>
</evidence>
<sequence>MGDTSLPDVPTTALDHSESSFNLLPLRILTHNIRYANDHPDAHECKWPERFPHLSSHFKYHTRTHSSPPSTIVCMQEVLHHQLQDLMRNTFNSSHPADWTSIGVGRDDGATKGEYSPILFRQSAWQCTHSETVWLNETGEVGKKGWDASSVRILTCAVLKSRLSSSPTDPHDGAGSKTILALNTHLDDQGEVSRRESARLIIAKAIRLQDLYHPDFTFLAGDLNSRPSGDAYRLLNTARSGFVDTRRLIPDDGNIDGMIYAYGNEKTFTGFEGDPAAEGKHRIDFVHLGISKDADEESSELEKAKKMVQAYGVLPNRFDDKVWMSDHRAVVVDLLI</sequence>
<dbReference type="EMBL" id="KN847318">
    <property type="protein sequence ID" value="KIW59652.1"/>
    <property type="molecule type" value="Genomic_DNA"/>
</dbReference>
<protein>
    <submittedName>
        <fullName evidence="1">Uncharacterized protein</fullName>
    </submittedName>
</protein>
<proteinExistence type="predicted"/>
<dbReference type="AlphaFoldDB" id="A0A0D2DBH7"/>
<dbReference type="CDD" id="cd09083">
    <property type="entry name" value="EEP-1"/>
    <property type="match status" value="1"/>
</dbReference>
<dbReference type="InterPro" id="IPR050410">
    <property type="entry name" value="CCR4/nocturin_mRNA_transcr"/>
</dbReference>
<dbReference type="GO" id="GO:0000175">
    <property type="term" value="F:3'-5'-RNA exonuclease activity"/>
    <property type="evidence" value="ECO:0007669"/>
    <property type="project" value="TreeGrafter"/>
</dbReference>
<keyword evidence="2" id="KW-1185">Reference proteome</keyword>
<dbReference type="HOGENOM" id="CLU_030508_0_0_1"/>
<gene>
    <name evidence="1" type="ORF">PV05_04087</name>
</gene>
<dbReference type="GeneID" id="25325995"/>
<reference evidence="1 2" key="1">
    <citation type="submission" date="2015-01" db="EMBL/GenBank/DDBJ databases">
        <title>The Genome Sequence of Exophiala xenobiotica CBS118157.</title>
        <authorList>
            <consortium name="The Broad Institute Genomics Platform"/>
            <person name="Cuomo C."/>
            <person name="de Hoog S."/>
            <person name="Gorbushina A."/>
            <person name="Stielow B."/>
            <person name="Teixiera M."/>
            <person name="Abouelleil A."/>
            <person name="Chapman S.B."/>
            <person name="Priest M."/>
            <person name="Young S.K."/>
            <person name="Wortman J."/>
            <person name="Nusbaum C."/>
            <person name="Birren B."/>
        </authorList>
    </citation>
    <scope>NUCLEOTIDE SEQUENCE [LARGE SCALE GENOMIC DNA]</scope>
    <source>
        <strain evidence="1 2">CBS 118157</strain>
    </source>
</reference>
<accession>A0A0D2DBH7</accession>
<dbReference type="Gene3D" id="3.60.10.10">
    <property type="entry name" value="Endonuclease/exonuclease/phosphatase"/>
    <property type="match status" value="1"/>
</dbReference>
<dbReference type="PANTHER" id="PTHR12121">
    <property type="entry name" value="CARBON CATABOLITE REPRESSOR PROTEIN 4"/>
    <property type="match status" value="1"/>
</dbReference>
<dbReference type="STRING" id="348802.A0A0D2DBH7"/>
<dbReference type="Proteomes" id="UP000054342">
    <property type="component" value="Unassembled WGS sequence"/>
</dbReference>
<evidence type="ECO:0000313" key="2">
    <source>
        <dbReference type="Proteomes" id="UP000054342"/>
    </source>
</evidence>